<accession>A0A1B8HUE4</accession>
<dbReference type="RefSeq" id="WP_067398476.1">
    <property type="nucleotide sequence ID" value="NZ_LZEY01000001.1"/>
</dbReference>
<reference evidence="2" key="1">
    <citation type="submission" date="2016-06" db="EMBL/GenBank/DDBJ databases">
        <authorList>
            <person name="Butler K."/>
        </authorList>
    </citation>
    <scope>NUCLEOTIDE SEQUENCE [LARGE SCALE GENOMIC DNA]</scope>
    <source>
        <strain evidence="2">GCSL-Mp20</strain>
    </source>
</reference>
<keyword evidence="2" id="KW-1185">Reference proteome</keyword>
<protein>
    <submittedName>
        <fullName evidence="1">Uncharacterized protein</fullName>
    </submittedName>
</protein>
<proteinExistence type="predicted"/>
<evidence type="ECO:0000313" key="1">
    <source>
        <dbReference type="EMBL" id="OBU13493.1"/>
    </source>
</evidence>
<dbReference type="AlphaFoldDB" id="A0A1B8HUE4"/>
<name>A0A1B8HUE4_9GAMM</name>
<sequence length="173" mass="20106">MTHRYEDTTPFERDVMTSMGYHWKGEGWQKATDNGDTMVVTGWVGDIPTEPGQYTHTWDRDLADINTSPNPILREFWEEDDDGVLSRPISGELREFFRGSYAEKLKPLNNLKEKINDNLLSIDKDIDTTKNKITENKCLLESENLKLIMARLRLKKEKLVNVLNEVLLSIYQN</sequence>
<evidence type="ECO:0000313" key="2">
    <source>
        <dbReference type="Proteomes" id="UP000092377"/>
    </source>
</evidence>
<comment type="caution">
    <text evidence="1">The sequence shown here is derived from an EMBL/GenBank/DDBJ whole genome shotgun (WGS) entry which is preliminary data.</text>
</comment>
<organism evidence="1 2">
    <name type="scientific">Morganella psychrotolerans</name>
    <dbReference type="NCBI Taxonomy" id="368603"/>
    <lineage>
        <taxon>Bacteria</taxon>
        <taxon>Pseudomonadati</taxon>
        <taxon>Pseudomonadota</taxon>
        <taxon>Gammaproteobacteria</taxon>
        <taxon>Enterobacterales</taxon>
        <taxon>Morganellaceae</taxon>
        <taxon>Morganella</taxon>
    </lineage>
</organism>
<dbReference type="OrthoDB" id="9950183at2"/>
<gene>
    <name evidence="1" type="ORF">AYY18_01800</name>
</gene>
<dbReference type="Proteomes" id="UP000092377">
    <property type="component" value="Unassembled WGS sequence"/>
</dbReference>
<dbReference type="EMBL" id="LZEY01000001">
    <property type="protein sequence ID" value="OBU13493.1"/>
    <property type="molecule type" value="Genomic_DNA"/>
</dbReference>